<evidence type="ECO:0000256" key="10">
    <source>
        <dbReference type="ARBA" id="ARBA00031800"/>
    </source>
</evidence>
<dbReference type="PANTHER" id="PTHR11806:SF0">
    <property type="entry name" value="PROTEIN MTO1 HOMOLOG, MITOCHONDRIAL"/>
    <property type="match status" value="1"/>
</dbReference>
<dbReference type="HOGENOM" id="CLU_007831_2_2_0"/>
<dbReference type="NCBIfam" id="TIGR00136">
    <property type="entry name" value="mnmG_gidA"/>
    <property type="match status" value="1"/>
</dbReference>
<dbReference type="Gene3D" id="1.10.10.1800">
    <property type="entry name" value="tRNA uridine 5-carboxymethylaminomethyl modification enzyme MnmG/GidA"/>
    <property type="match status" value="1"/>
</dbReference>
<keyword evidence="6 11" id="KW-0819">tRNA processing</keyword>
<dbReference type="Pfam" id="PF01134">
    <property type="entry name" value="GIDA"/>
    <property type="match status" value="1"/>
</dbReference>
<dbReference type="InterPro" id="IPR040131">
    <property type="entry name" value="MnmG_N"/>
</dbReference>
<evidence type="ECO:0000256" key="9">
    <source>
        <dbReference type="ARBA" id="ARBA00025948"/>
    </source>
</evidence>
<dbReference type="Gene3D" id="1.10.150.570">
    <property type="entry name" value="GidA associated domain, C-terminal subdomain"/>
    <property type="match status" value="1"/>
</dbReference>
<protein>
    <recommendedName>
        <fullName evidence="4 11">tRNA uridine 5-carboxymethylaminomethyl modification enzyme MnmG</fullName>
    </recommendedName>
    <alternativeName>
        <fullName evidence="10 11">Glucose-inhibited division protein A</fullName>
    </alternativeName>
</protein>
<comment type="subcellular location">
    <subcellularLocation>
        <location evidence="11">Cytoplasm</location>
    </subcellularLocation>
</comment>
<feature type="binding site" evidence="11">
    <location>
        <begin position="278"/>
        <end position="292"/>
    </location>
    <ligand>
        <name>NAD(+)</name>
        <dbReference type="ChEBI" id="CHEBI:57540"/>
    </ligand>
</feature>
<evidence type="ECO:0000259" key="12">
    <source>
        <dbReference type="SMART" id="SM01228"/>
    </source>
</evidence>
<dbReference type="InterPro" id="IPR002218">
    <property type="entry name" value="MnmG-rel"/>
</dbReference>
<evidence type="ECO:0000256" key="4">
    <source>
        <dbReference type="ARBA" id="ARBA00020461"/>
    </source>
</evidence>
<dbReference type="PROSITE" id="PS01280">
    <property type="entry name" value="GIDA_1"/>
    <property type="match status" value="1"/>
</dbReference>
<dbReference type="InterPro" id="IPR044920">
    <property type="entry name" value="MnmG_C_subdom_sf"/>
</dbReference>
<dbReference type="GO" id="GO:0030488">
    <property type="term" value="P:tRNA methylation"/>
    <property type="evidence" value="ECO:0007669"/>
    <property type="project" value="TreeGrafter"/>
</dbReference>
<comment type="similarity">
    <text evidence="3 11">Belongs to the MnmG family.</text>
</comment>
<dbReference type="InterPro" id="IPR004416">
    <property type="entry name" value="MnmG"/>
</dbReference>
<keyword evidence="11" id="KW-0963">Cytoplasm</keyword>
<evidence type="ECO:0000256" key="8">
    <source>
        <dbReference type="ARBA" id="ARBA00023027"/>
    </source>
</evidence>
<dbReference type="GO" id="GO:0005829">
    <property type="term" value="C:cytosol"/>
    <property type="evidence" value="ECO:0007669"/>
    <property type="project" value="TreeGrafter"/>
</dbReference>
<sequence length="634" mass="70946">MSKTINDYNFDIVVIGAGHAGIEAGLAAAKMGLKTLVLAINLDTVGWAPCNPAVGGPAKGIVAREVDALGGQIAKTTDATMINVRMLNTSKGPAVRALRAQIDKHEYSMEMKRILESQENLFIRSGIASEILVENGKVTGVVTHFGVVYRCRAAVVTSGTFLRGKIFVGQKVFEAGRLGEFPAKALSQSLETLGFTLSRFKTGTPARIQGKSIDFSKMERQDTSDEPLAFSYFDEPRVLPKDYPCWLTHTNPSTHAVIRRDLKFSPLYGDVKLIQSIGPRYCPSIEDKVVKFSSKESHQVFVEPEGKNTDEYYLNGLSTSLPFETQVEMIRTVPGLENAVIVRPAYAVEYDYVTPDQLYPTLESKLVENLYFAGQVIGTSGYEEAAGLGIVAGINAAAKLLGMEQFVPKRSESYIGVMIDDLVTKGVDEPYRLLTSRAEYRLLIRHDNAHIRLSKYGYKYGLIPKWFYEKVLDLERQIEGEIERLNNVVVKPLSTLNNKLVAAGTSPIYQSTRLSQLLKRPQVSYEILKEFDPEPIEDLLLREQVEIQLKYEGYILRMEQELKRFERLEMEIIPPKVNYDEVPNLSTESREKLKKLRPRSIGQAMRIPGITPADIMNLSVYLKSLRNIGEGQKD</sequence>
<dbReference type="STRING" id="521045.Kole_1396"/>
<dbReference type="Pfam" id="PF21680">
    <property type="entry name" value="GIDA_C_1st"/>
    <property type="match status" value="1"/>
</dbReference>
<evidence type="ECO:0000256" key="5">
    <source>
        <dbReference type="ARBA" id="ARBA00022630"/>
    </source>
</evidence>
<reference evidence="13 14" key="2">
    <citation type="journal article" date="2011" name="J. Bacteriol.">
        <title>Genome Sequence of Kosmotoga olearia Strain TBF 19.5.1, a Thermophilic Bacterium with a Wide Growth Temperature Range, Isolated from the Troll B Oil Platform in the North Sea.</title>
        <authorList>
            <person name="Swithers K.S."/>
            <person name="Dipippo J.L."/>
            <person name="Bruce D.C."/>
            <person name="Detter C."/>
            <person name="Tapia R."/>
            <person name="Han S."/>
            <person name="Goodwin L.A."/>
            <person name="Han J."/>
            <person name="Woyke T."/>
            <person name="Pitluck S."/>
            <person name="Pennacchio L."/>
            <person name="Nolan M."/>
            <person name="Mikhailova N."/>
            <person name="Land M.L."/>
            <person name="Nesbo C.L."/>
            <person name="Gogarten J.P."/>
            <person name="Noll K.M."/>
        </authorList>
    </citation>
    <scope>NUCLEOTIDE SEQUENCE [LARGE SCALE GENOMIC DNA]</scope>
    <source>
        <strain evidence="14">ATCC BAA-1733 / DSM 21960 / TBF 19.5.1</strain>
    </source>
</reference>
<name>C5CDY7_KOSOT</name>
<dbReference type="InterPro" id="IPR047001">
    <property type="entry name" value="MnmG_C_subdom"/>
</dbReference>
<evidence type="ECO:0000256" key="1">
    <source>
        <dbReference type="ARBA" id="ARBA00001974"/>
    </source>
</evidence>
<dbReference type="FunFam" id="3.50.50.60:FF:000002">
    <property type="entry name" value="tRNA uridine 5-carboxymethylaminomethyl modification enzyme MnmG"/>
    <property type="match status" value="1"/>
</dbReference>
<dbReference type="AlphaFoldDB" id="C5CDY7"/>
<gene>
    <name evidence="11" type="primary">mnmG</name>
    <name evidence="11" type="synonym">gidA</name>
    <name evidence="13" type="ordered locus">Kole_1396</name>
</gene>
<evidence type="ECO:0000313" key="13">
    <source>
        <dbReference type="EMBL" id="ACR80089.1"/>
    </source>
</evidence>
<comment type="subunit">
    <text evidence="9 11">Homodimer. Heterotetramer of two MnmE and two MnmG subunits.</text>
</comment>
<dbReference type="KEGG" id="kol:Kole_1396"/>
<dbReference type="OrthoDB" id="9815560at2"/>
<dbReference type="SUPFAM" id="SSF51905">
    <property type="entry name" value="FAD/NAD(P)-binding domain"/>
    <property type="match status" value="1"/>
</dbReference>
<proteinExistence type="inferred from homology"/>
<comment type="caution">
    <text evidence="11">Lacks conserved residue(s) required for the propagation of feature annotation.</text>
</comment>
<evidence type="ECO:0000256" key="6">
    <source>
        <dbReference type="ARBA" id="ARBA00022694"/>
    </source>
</evidence>
<dbReference type="GO" id="GO:0050660">
    <property type="term" value="F:flavin adenine dinucleotide binding"/>
    <property type="evidence" value="ECO:0007669"/>
    <property type="project" value="UniProtKB-UniRule"/>
</dbReference>
<dbReference type="InterPro" id="IPR049312">
    <property type="entry name" value="GIDA_C_N"/>
</dbReference>
<dbReference type="PANTHER" id="PTHR11806">
    <property type="entry name" value="GLUCOSE INHIBITED DIVISION PROTEIN A"/>
    <property type="match status" value="1"/>
</dbReference>
<evidence type="ECO:0000313" key="14">
    <source>
        <dbReference type="Proteomes" id="UP000002382"/>
    </source>
</evidence>
<accession>C5CDY7</accession>
<feature type="domain" description="tRNA uridine 5-carboxymethylaminomethyl modification enzyme C-terminal subdomain" evidence="12">
    <location>
        <begin position="549"/>
        <end position="620"/>
    </location>
</feature>
<dbReference type="InterPro" id="IPR020595">
    <property type="entry name" value="MnmG-rel_CS"/>
</dbReference>
<organism evidence="13 14">
    <name type="scientific">Kosmotoga olearia (strain ATCC BAA-1733 / DSM 21960 / TBF 19.5.1)</name>
    <dbReference type="NCBI Taxonomy" id="521045"/>
    <lineage>
        <taxon>Bacteria</taxon>
        <taxon>Thermotogati</taxon>
        <taxon>Thermotogota</taxon>
        <taxon>Thermotogae</taxon>
        <taxon>Kosmotogales</taxon>
        <taxon>Kosmotogaceae</taxon>
        <taxon>Kosmotoga</taxon>
    </lineage>
</organism>
<dbReference type="InterPro" id="IPR026904">
    <property type="entry name" value="MnmG_C"/>
</dbReference>
<keyword evidence="14" id="KW-1185">Reference proteome</keyword>
<dbReference type="eggNOG" id="COG0445">
    <property type="taxonomic scope" value="Bacteria"/>
</dbReference>
<evidence type="ECO:0000256" key="11">
    <source>
        <dbReference type="HAMAP-Rule" id="MF_00129"/>
    </source>
</evidence>
<comment type="cofactor">
    <cofactor evidence="1 11">
        <name>FAD</name>
        <dbReference type="ChEBI" id="CHEBI:57692"/>
    </cofactor>
</comment>
<dbReference type="SMART" id="SM01228">
    <property type="entry name" value="GIDA_assoc_3"/>
    <property type="match status" value="1"/>
</dbReference>
<dbReference type="HAMAP" id="MF_00129">
    <property type="entry name" value="MnmG_GidA"/>
    <property type="match status" value="1"/>
</dbReference>
<dbReference type="GO" id="GO:0002098">
    <property type="term" value="P:tRNA wobble uridine modification"/>
    <property type="evidence" value="ECO:0007669"/>
    <property type="project" value="InterPro"/>
</dbReference>
<feature type="binding site" evidence="11">
    <location>
        <begin position="16"/>
        <end position="21"/>
    </location>
    <ligand>
        <name>FAD</name>
        <dbReference type="ChEBI" id="CHEBI:57692"/>
    </ligand>
</feature>
<reference evidence="13 14" key="1">
    <citation type="submission" date="2009-06" db="EMBL/GenBank/DDBJ databases">
        <title>Complete sequence of Thermotogales bacterium TBF 19.5.1.</title>
        <authorList>
            <consortium name="US DOE Joint Genome Institute"/>
            <person name="Lucas S."/>
            <person name="Copeland A."/>
            <person name="Lapidus A."/>
            <person name="Glavina del Rio T."/>
            <person name="Tice H."/>
            <person name="Bruce D."/>
            <person name="Goodwin L."/>
            <person name="Pitluck S."/>
            <person name="Chertkov O."/>
            <person name="Brettin T."/>
            <person name="Detter J.C."/>
            <person name="Han C."/>
            <person name="Schmutz J."/>
            <person name="Larimer F."/>
            <person name="Land M."/>
            <person name="Hauser L."/>
            <person name="Kyrpides N."/>
            <person name="Ovchinnikova G."/>
            <person name="Noll K."/>
        </authorList>
    </citation>
    <scope>NUCLEOTIDE SEQUENCE [LARGE SCALE GENOMIC DNA]</scope>
    <source>
        <strain evidence="14">ATCC BAA-1733 / DSM 21960 / TBF 19.5.1</strain>
    </source>
</reference>
<dbReference type="FunFam" id="1.10.150.570:FF:000001">
    <property type="entry name" value="tRNA uridine 5-carboxymethylaminomethyl modification enzyme MnmG"/>
    <property type="match status" value="1"/>
</dbReference>
<dbReference type="Gene3D" id="3.50.50.60">
    <property type="entry name" value="FAD/NAD(P)-binding domain"/>
    <property type="match status" value="2"/>
</dbReference>
<dbReference type="InterPro" id="IPR036188">
    <property type="entry name" value="FAD/NAD-bd_sf"/>
</dbReference>
<evidence type="ECO:0000256" key="7">
    <source>
        <dbReference type="ARBA" id="ARBA00022827"/>
    </source>
</evidence>
<dbReference type="PRINTS" id="PR00411">
    <property type="entry name" value="PNDRDTASEI"/>
</dbReference>
<keyword evidence="7 11" id="KW-0274">FAD</keyword>
<dbReference type="Pfam" id="PF13932">
    <property type="entry name" value="SAM_GIDA_C"/>
    <property type="match status" value="1"/>
</dbReference>
<dbReference type="Proteomes" id="UP000002382">
    <property type="component" value="Chromosome"/>
</dbReference>
<keyword evidence="8 11" id="KW-0520">NAD</keyword>
<comment type="function">
    <text evidence="2 11">NAD-binding protein involved in the addition of a carboxymethylaminomethyl (cmnm) group at the wobble position (U34) of certain tRNAs, forming tRNA-cmnm(5)s(2)U34.</text>
</comment>
<dbReference type="RefSeq" id="WP_015868736.1">
    <property type="nucleotide sequence ID" value="NC_012785.1"/>
</dbReference>
<evidence type="ECO:0000256" key="2">
    <source>
        <dbReference type="ARBA" id="ARBA00003717"/>
    </source>
</evidence>
<keyword evidence="5 11" id="KW-0285">Flavoprotein</keyword>
<evidence type="ECO:0000256" key="3">
    <source>
        <dbReference type="ARBA" id="ARBA00007653"/>
    </source>
</evidence>
<dbReference type="EMBL" id="CP001634">
    <property type="protein sequence ID" value="ACR80089.1"/>
    <property type="molecule type" value="Genomic_DNA"/>
</dbReference>